<keyword evidence="2" id="KW-1185">Reference proteome</keyword>
<gene>
    <name evidence="1" type="ORF">Fuma_01277</name>
</gene>
<evidence type="ECO:0000313" key="2">
    <source>
        <dbReference type="Proteomes" id="UP000187735"/>
    </source>
</evidence>
<name>A0A1P8WCB9_9PLAN</name>
<organism evidence="1 2">
    <name type="scientific">Fuerstiella marisgermanici</name>
    <dbReference type="NCBI Taxonomy" id="1891926"/>
    <lineage>
        <taxon>Bacteria</taxon>
        <taxon>Pseudomonadati</taxon>
        <taxon>Planctomycetota</taxon>
        <taxon>Planctomycetia</taxon>
        <taxon>Planctomycetales</taxon>
        <taxon>Planctomycetaceae</taxon>
        <taxon>Fuerstiella</taxon>
    </lineage>
</organism>
<proteinExistence type="predicted"/>
<evidence type="ECO:0000313" key="1">
    <source>
        <dbReference type="EMBL" id="APZ91686.1"/>
    </source>
</evidence>
<dbReference type="Proteomes" id="UP000187735">
    <property type="component" value="Chromosome"/>
</dbReference>
<accession>A0A1P8WCB9</accession>
<dbReference type="STRING" id="1891926.Fuma_01277"/>
<dbReference type="EMBL" id="CP017641">
    <property type="protein sequence ID" value="APZ91686.1"/>
    <property type="molecule type" value="Genomic_DNA"/>
</dbReference>
<dbReference type="OrthoDB" id="210749at2"/>
<dbReference type="RefSeq" id="WP_077023408.1">
    <property type="nucleotide sequence ID" value="NZ_CP017641.1"/>
</dbReference>
<sequence length="218" mass="24979">MKRIKLLLSMAFIGAYLTTLTYGVVGQTLKVGTCGVTLSYFVVWDMFCGWTAWDQRIHVIAEGESGDYYAVKEPWGEFHPFGHVGRIHYDHTNHLLPRHIDNIISHTAHEPITNVYVVEELWPKQYNVPDRLFDHYFARPNDKQTYFHLRAVCMDDGMPVKLFPDWHAQQRLNSVYDNPRLRQQAAAATSLYSTLFTPNSADGQNSLTQSMGGNLNTN</sequence>
<reference evidence="1 2" key="1">
    <citation type="journal article" date="2016" name="Front. Microbiol.">
        <title>Fuerstia marisgermanicae gen. nov., sp. nov., an Unusual Member of the Phylum Planctomycetes from the German Wadden Sea.</title>
        <authorList>
            <person name="Kohn T."/>
            <person name="Heuer A."/>
            <person name="Jogler M."/>
            <person name="Vollmers J."/>
            <person name="Boedeker C."/>
            <person name="Bunk B."/>
            <person name="Rast P."/>
            <person name="Borchert D."/>
            <person name="Glockner I."/>
            <person name="Freese H.M."/>
            <person name="Klenk H.P."/>
            <person name="Overmann J."/>
            <person name="Kaster A.K."/>
            <person name="Rohde M."/>
            <person name="Wiegand S."/>
            <person name="Jogler C."/>
        </authorList>
    </citation>
    <scope>NUCLEOTIDE SEQUENCE [LARGE SCALE GENOMIC DNA]</scope>
    <source>
        <strain evidence="1 2">NH11</strain>
    </source>
</reference>
<dbReference type="KEGG" id="fmr:Fuma_01277"/>
<dbReference type="AlphaFoldDB" id="A0A1P8WCB9"/>
<protein>
    <submittedName>
        <fullName evidence="1">Uncharacterized protein</fullName>
    </submittedName>
</protein>